<name>A0A5B7J8S6_PORTR</name>
<organism evidence="1 2">
    <name type="scientific">Portunus trituberculatus</name>
    <name type="common">Swimming crab</name>
    <name type="synonym">Neptunus trituberculatus</name>
    <dbReference type="NCBI Taxonomy" id="210409"/>
    <lineage>
        <taxon>Eukaryota</taxon>
        <taxon>Metazoa</taxon>
        <taxon>Ecdysozoa</taxon>
        <taxon>Arthropoda</taxon>
        <taxon>Crustacea</taxon>
        <taxon>Multicrustacea</taxon>
        <taxon>Malacostraca</taxon>
        <taxon>Eumalacostraca</taxon>
        <taxon>Eucarida</taxon>
        <taxon>Decapoda</taxon>
        <taxon>Pleocyemata</taxon>
        <taxon>Brachyura</taxon>
        <taxon>Eubrachyura</taxon>
        <taxon>Portunoidea</taxon>
        <taxon>Portunidae</taxon>
        <taxon>Portuninae</taxon>
        <taxon>Portunus</taxon>
    </lineage>
</organism>
<comment type="caution">
    <text evidence="1">The sequence shown here is derived from an EMBL/GenBank/DDBJ whole genome shotgun (WGS) entry which is preliminary data.</text>
</comment>
<accession>A0A5B7J8S6</accession>
<dbReference type="AlphaFoldDB" id="A0A5B7J8S6"/>
<sequence length="61" mass="6820">MALGAGQDPPHRPRPRPTIAEYRGTVARVLIFSSLLHAHARPRTPARLSSLFGDHLRVLER</sequence>
<reference evidence="1 2" key="1">
    <citation type="submission" date="2019-05" db="EMBL/GenBank/DDBJ databases">
        <title>Another draft genome of Portunus trituberculatus and its Hox gene families provides insights of decapod evolution.</title>
        <authorList>
            <person name="Jeong J.-H."/>
            <person name="Song I."/>
            <person name="Kim S."/>
            <person name="Choi T."/>
            <person name="Kim D."/>
            <person name="Ryu S."/>
            <person name="Kim W."/>
        </authorList>
    </citation>
    <scope>NUCLEOTIDE SEQUENCE [LARGE SCALE GENOMIC DNA]</scope>
    <source>
        <tissue evidence="1">Muscle</tissue>
    </source>
</reference>
<evidence type="ECO:0000313" key="1">
    <source>
        <dbReference type="EMBL" id="MPC88804.1"/>
    </source>
</evidence>
<dbReference type="EMBL" id="VSRR010078993">
    <property type="protein sequence ID" value="MPC88804.1"/>
    <property type="molecule type" value="Genomic_DNA"/>
</dbReference>
<gene>
    <name evidence="1" type="ORF">E2C01_083725</name>
</gene>
<keyword evidence="2" id="KW-1185">Reference proteome</keyword>
<protein>
    <submittedName>
        <fullName evidence="1">Uncharacterized protein</fullName>
    </submittedName>
</protein>
<evidence type="ECO:0000313" key="2">
    <source>
        <dbReference type="Proteomes" id="UP000324222"/>
    </source>
</evidence>
<proteinExistence type="predicted"/>
<dbReference type="Proteomes" id="UP000324222">
    <property type="component" value="Unassembled WGS sequence"/>
</dbReference>